<dbReference type="Gene3D" id="2.40.170.20">
    <property type="entry name" value="TonB-dependent receptor, beta-barrel domain"/>
    <property type="match status" value="1"/>
</dbReference>
<keyword evidence="6 8" id="KW-0472">Membrane</keyword>
<evidence type="ECO:0000259" key="13">
    <source>
        <dbReference type="Pfam" id="PF07715"/>
    </source>
</evidence>
<dbReference type="SUPFAM" id="SSF49464">
    <property type="entry name" value="Carboxypeptidase regulatory domain-like"/>
    <property type="match status" value="1"/>
</dbReference>
<comment type="similarity">
    <text evidence="8 9">Belongs to the TonB-dependent receptor family.</text>
</comment>
<evidence type="ECO:0000256" key="1">
    <source>
        <dbReference type="ARBA" id="ARBA00004571"/>
    </source>
</evidence>
<feature type="region of interest" description="Disordered" evidence="10">
    <location>
        <begin position="526"/>
        <end position="546"/>
    </location>
</feature>
<dbReference type="Pfam" id="PF00593">
    <property type="entry name" value="TonB_dep_Rec_b-barrel"/>
    <property type="match status" value="1"/>
</dbReference>
<organism evidence="14 15">
    <name type="scientific">Pedobacter zeae</name>
    <dbReference type="NCBI Taxonomy" id="1737356"/>
    <lineage>
        <taxon>Bacteria</taxon>
        <taxon>Pseudomonadati</taxon>
        <taxon>Bacteroidota</taxon>
        <taxon>Sphingobacteriia</taxon>
        <taxon>Sphingobacteriales</taxon>
        <taxon>Sphingobacteriaceae</taxon>
        <taxon>Pedobacter</taxon>
    </lineage>
</organism>
<dbReference type="NCBIfam" id="TIGR04056">
    <property type="entry name" value="OMP_RagA_SusC"/>
    <property type="match status" value="1"/>
</dbReference>
<dbReference type="InterPro" id="IPR039426">
    <property type="entry name" value="TonB-dep_rcpt-like"/>
</dbReference>
<proteinExistence type="inferred from homology"/>
<dbReference type="InterPro" id="IPR023996">
    <property type="entry name" value="TonB-dep_OMP_SusC/RagA"/>
</dbReference>
<evidence type="ECO:0000313" key="14">
    <source>
        <dbReference type="EMBL" id="MBB4109610.1"/>
    </source>
</evidence>
<evidence type="ECO:0000313" key="15">
    <source>
        <dbReference type="Proteomes" id="UP000532273"/>
    </source>
</evidence>
<dbReference type="EMBL" id="JACIEF010000003">
    <property type="protein sequence ID" value="MBB4109610.1"/>
    <property type="molecule type" value="Genomic_DNA"/>
</dbReference>
<comment type="subcellular location">
    <subcellularLocation>
        <location evidence="1 8">Cell outer membrane</location>
        <topology evidence="1 8">Multi-pass membrane protein</topology>
    </subcellularLocation>
</comment>
<dbReference type="InterPro" id="IPR008969">
    <property type="entry name" value="CarboxyPept-like_regulatory"/>
</dbReference>
<gene>
    <name evidence="14" type="ORF">GGQ60_003619</name>
</gene>
<keyword evidence="2 8" id="KW-0813">Transport</keyword>
<keyword evidence="5 9" id="KW-0798">TonB box</keyword>
<evidence type="ECO:0000256" key="7">
    <source>
        <dbReference type="ARBA" id="ARBA00023237"/>
    </source>
</evidence>
<feature type="domain" description="TonB-dependent receptor-like beta-barrel" evidence="12">
    <location>
        <begin position="450"/>
        <end position="834"/>
    </location>
</feature>
<dbReference type="PROSITE" id="PS52016">
    <property type="entry name" value="TONB_DEPENDENT_REC_3"/>
    <property type="match status" value="1"/>
</dbReference>
<evidence type="ECO:0000256" key="6">
    <source>
        <dbReference type="ARBA" id="ARBA00023136"/>
    </source>
</evidence>
<dbReference type="AlphaFoldDB" id="A0A7W6KF96"/>
<keyword evidence="4 8" id="KW-0812">Transmembrane</keyword>
<evidence type="ECO:0000256" key="11">
    <source>
        <dbReference type="SAM" id="SignalP"/>
    </source>
</evidence>
<evidence type="ECO:0000256" key="5">
    <source>
        <dbReference type="ARBA" id="ARBA00023077"/>
    </source>
</evidence>
<protein>
    <submittedName>
        <fullName evidence="14">TonB-linked SusC/RagA family outer membrane protein</fullName>
    </submittedName>
</protein>
<feature type="chain" id="PRO_5030728216" evidence="11">
    <location>
        <begin position="21"/>
        <end position="1089"/>
    </location>
</feature>
<dbReference type="InterPro" id="IPR000531">
    <property type="entry name" value="Beta-barrel_TonB"/>
</dbReference>
<dbReference type="GO" id="GO:0009279">
    <property type="term" value="C:cell outer membrane"/>
    <property type="evidence" value="ECO:0007669"/>
    <property type="project" value="UniProtKB-SubCell"/>
</dbReference>
<evidence type="ECO:0000259" key="12">
    <source>
        <dbReference type="Pfam" id="PF00593"/>
    </source>
</evidence>
<dbReference type="Pfam" id="PF13715">
    <property type="entry name" value="CarbopepD_reg_2"/>
    <property type="match status" value="1"/>
</dbReference>
<feature type="signal peptide" evidence="11">
    <location>
        <begin position="1"/>
        <end position="20"/>
    </location>
</feature>
<keyword evidence="3 8" id="KW-1134">Transmembrane beta strand</keyword>
<dbReference type="Proteomes" id="UP000532273">
    <property type="component" value="Unassembled WGS sequence"/>
</dbReference>
<name>A0A7W6KF96_9SPHI</name>
<sequence length="1089" mass="119320">MKKLLQSLFILVLCAFSAFAQERTITGTVTAQEDNLPIPGVSVKIKGTQSGTVTAANGKFTIIAKNGSILVFSYVGYKQKEVAVGASNVVNAALEGDANQLTEVVVQGAYGTKTTARATTANIQTISGEKLNTVRGTNINNALAGKVAGVQVRSQSAAALGRNTQIRLRGASGFGTGSGALYVVDGTILPNADDVNLDDIEDISVLQGPAAAALLGSQAAAGAILITTKKGKKAEGAGITLNLGATFENAYILPNYQNTYAGGNSADLIQYNWKAGDPVEWKALDGKYYHNYSDDSSWGPKMVGQEYIPWYAWYPGTQYSYKTASLTPQPDNARDYFNTGIALNNTVTFANAGEKYNFKMTYGNQYTQGLVPNTNLKKNTLNLVLNYDLNKHFTVGANINYVKTALGGDIDDAYSSQSTGSFNQWFHRDLDMGIMKELRGLTVPGLNGTNIYGSWNHNDPTAYNAADPKAFYAGNYWYNFYTYYDLLDKLNQRDRLYGNVYLTYKVNDDLKFTGTYRKQQNTTFTEDKYSSRLNDSGTQTTGNDPQARGYYYTANTYSNRENYELLGQYTKKIQDFTVDATVGTDIFRADYKDNSAQTDNGLVIPDLFTVQNSVNQPIIGNTRYIEKYRAIFGKVTLGYKNFLFLEGTLRNDWFSTLPKTNNNVLSKSIGGSFVFSDLLPKESFGWLSNGKLRASYGEIPQALSDQSGRFGAYVYPGFAYGVNALKWNGNLLMSTPDALVDPDITGAVSSNYEFGIDLGFLNNRITLAATYWDATEKNFPRSISINPASGFSSIFTNIGQINKKGLEFQLTGRPVALPNFTWTISGTYANLLDNKVVEVSKKYGITRISGVDAVWGTTMPYMVHEEGKQWGQIFGNGKKRNADGVPLLDANGHFVNDPNVFFGSVLPRHTGGLQNSFTIFKDFNVSANIDYQFGGKFVSLSNMWGSYSGLTARTAALNDKGVSVRDNPADGGGVRVDGVDATTGQPKTYYLSAIDYYQGLYNSRTFDDYIYDLTFIKLREVSIGYNIPVKKLGIGKYIQNATFSVIARNPVLIYSKTKDFDPSEVSATSGETAQLPGTRGFGFNLRVGF</sequence>
<dbReference type="Pfam" id="PF07715">
    <property type="entry name" value="Plug"/>
    <property type="match status" value="1"/>
</dbReference>
<dbReference type="RefSeq" id="WP_183766753.1">
    <property type="nucleotide sequence ID" value="NZ_BMHZ01000003.1"/>
</dbReference>
<dbReference type="SUPFAM" id="SSF56935">
    <property type="entry name" value="Porins"/>
    <property type="match status" value="1"/>
</dbReference>
<evidence type="ECO:0000256" key="3">
    <source>
        <dbReference type="ARBA" id="ARBA00022452"/>
    </source>
</evidence>
<comment type="caution">
    <text evidence="14">The sequence shown here is derived from an EMBL/GenBank/DDBJ whole genome shotgun (WGS) entry which is preliminary data.</text>
</comment>
<evidence type="ECO:0000256" key="10">
    <source>
        <dbReference type="SAM" id="MobiDB-lite"/>
    </source>
</evidence>
<dbReference type="Gene3D" id="2.170.130.10">
    <property type="entry name" value="TonB-dependent receptor, plug domain"/>
    <property type="match status" value="1"/>
</dbReference>
<feature type="compositionally biased region" description="Polar residues" evidence="10">
    <location>
        <begin position="531"/>
        <end position="544"/>
    </location>
</feature>
<evidence type="ECO:0000256" key="4">
    <source>
        <dbReference type="ARBA" id="ARBA00022692"/>
    </source>
</evidence>
<keyword evidence="7 8" id="KW-0998">Cell outer membrane</keyword>
<dbReference type="InterPro" id="IPR037066">
    <property type="entry name" value="Plug_dom_sf"/>
</dbReference>
<accession>A0A7W6KF96</accession>
<evidence type="ECO:0000256" key="9">
    <source>
        <dbReference type="RuleBase" id="RU003357"/>
    </source>
</evidence>
<feature type="domain" description="TonB-dependent receptor plug" evidence="13">
    <location>
        <begin position="116"/>
        <end position="223"/>
    </location>
</feature>
<evidence type="ECO:0000256" key="8">
    <source>
        <dbReference type="PROSITE-ProRule" id="PRU01360"/>
    </source>
</evidence>
<dbReference type="InterPro" id="IPR012910">
    <property type="entry name" value="Plug_dom"/>
</dbReference>
<reference evidence="14 15" key="1">
    <citation type="submission" date="2020-08" db="EMBL/GenBank/DDBJ databases">
        <title>Genomic Encyclopedia of Type Strains, Phase IV (KMG-IV): sequencing the most valuable type-strain genomes for metagenomic binning, comparative biology and taxonomic classification.</title>
        <authorList>
            <person name="Goeker M."/>
        </authorList>
    </citation>
    <scope>NUCLEOTIDE SEQUENCE [LARGE SCALE GENOMIC DNA]</scope>
    <source>
        <strain evidence="14 15">DSM 100774</strain>
    </source>
</reference>
<keyword evidence="11" id="KW-0732">Signal</keyword>
<dbReference type="InterPro" id="IPR036942">
    <property type="entry name" value="Beta-barrel_TonB_sf"/>
</dbReference>
<evidence type="ECO:0000256" key="2">
    <source>
        <dbReference type="ARBA" id="ARBA00022448"/>
    </source>
</evidence>
<dbReference type="Gene3D" id="2.60.40.1120">
    <property type="entry name" value="Carboxypeptidase-like, regulatory domain"/>
    <property type="match status" value="1"/>
</dbReference>